<dbReference type="RefSeq" id="WP_341370216.1">
    <property type="nucleotide sequence ID" value="NZ_JBBPCO010000004.1"/>
</dbReference>
<comment type="caution">
    <text evidence="1">The sequence shown here is derived from an EMBL/GenBank/DDBJ whole genome shotgun (WGS) entry which is preliminary data.</text>
</comment>
<dbReference type="PANTHER" id="PTHR34655:SF2">
    <property type="entry name" value="PEROXIREDOXIN FAMILY PROTEIN"/>
    <property type="match status" value="1"/>
</dbReference>
<reference evidence="1 2" key="1">
    <citation type="submission" date="2024-04" db="EMBL/GenBank/DDBJ databases">
        <authorList>
            <person name="Abashina T."/>
            <person name="Shaikin A."/>
        </authorList>
    </citation>
    <scope>NUCLEOTIDE SEQUENCE [LARGE SCALE GENOMIC DNA]</scope>
    <source>
        <strain evidence="1 2">AAFK</strain>
    </source>
</reference>
<dbReference type="InterPro" id="IPR003787">
    <property type="entry name" value="Sulphur_relay_DsrE/F-like"/>
</dbReference>
<sequence>MDKHYVDHEEQDVVIVMTSGPSTPHRCATPFYLGGLLSSMDANVKIFFTMEGVRLMEQGVAENLVAMEGGKRIIEFIRDAKNAGVEFFVCRPAMPGYKMAEDNLIPEVTATASAGDLADLILTSDRQLFF</sequence>
<name>A0ABU9D6H1_9PROT</name>
<dbReference type="Pfam" id="PF02635">
    <property type="entry name" value="DsrE"/>
    <property type="match status" value="1"/>
</dbReference>
<gene>
    <name evidence="1" type="ORF">WOB96_05170</name>
</gene>
<accession>A0ABU9D6H1</accession>
<dbReference type="PANTHER" id="PTHR34655">
    <property type="entry name" value="CONSERVED WITHIN P. AEROPHILUM"/>
    <property type="match status" value="1"/>
</dbReference>
<protein>
    <submittedName>
        <fullName evidence="1">DsrE family protein</fullName>
    </submittedName>
</protein>
<dbReference type="InterPro" id="IPR027396">
    <property type="entry name" value="DsrEFH-like"/>
</dbReference>
<evidence type="ECO:0000313" key="1">
    <source>
        <dbReference type="EMBL" id="MEK8089151.1"/>
    </source>
</evidence>
<dbReference type="Gene3D" id="3.40.1260.10">
    <property type="entry name" value="DsrEFH-like"/>
    <property type="match status" value="1"/>
</dbReference>
<organism evidence="1 2">
    <name type="scientific">Thermithiobacillus plumbiphilus</name>
    <dbReference type="NCBI Taxonomy" id="1729899"/>
    <lineage>
        <taxon>Bacteria</taxon>
        <taxon>Pseudomonadati</taxon>
        <taxon>Pseudomonadota</taxon>
        <taxon>Acidithiobacillia</taxon>
        <taxon>Acidithiobacillales</taxon>
        <taxon>Thermithiobacillaceae</taxon>
        <taxon>Thermithiobacillus</taxon>
    </lineage>
</organism>
<evidence type="ECO:0000313" key="2">
    <source>
        <dbReference type="Proteomes" id="UP001446205"/>
    </source>
</evidence>
<dbReference type="SUPFAM" id="SSF75169">
    <property type="entry name" value="DsrEFH-like"/>
    <property type="match status" value="1"/>
</dbReference>
<dbReference type="EMBL" id="JBBPCO010000004">
    <property type="protein sequence ID" value="MEK8089151.1"/>
    <property type="molecule type" value="Genomic_DNA"/>
</dbReference>
<dbReference type="Proteomes" id="UP001446205">
    <property type="component" value="Unassembled WGS sequence"/>
</dbReference>
<proteinExistence type="predicted"/>
<keyword evidence="2" id="KW-1185">Reference proteome</keyword>